<organism evidence="4 5">
    <name type="scientific">Thiorhodococcus fuscus</name>
    <dbReference type="NCBI Taxonomy" id="527200"/>
    <lineage>
        <taxon>Bacteria</taxon>
        <taxon>Pseudomonadati</taxon>
        <taxon>Pseudomonadota</taxon>
        <taxon>Gammaproteobacteria</taxon>
        <taxon>Chromatiales</taxon>
        <taxon>Chromatiaceae</taxon>
        <taxon>Thiorhodococcus</taxon>
    </lineage>
</organism>
<keyword evidence="1" id="KW-0175">Coiled coil</keyword>
<dbReference type="SMART" id="SM00382">
    <property type="entry name" value="AAA"/>
    <property type="match status" value="1"/>
</dbReference>
<dbReference type="PANTHER" id="PTHR32114:SF2">
    <property type="entry name" value="ABC TRANSPORTER ABCH.3"/>
    <property type="match status" value="1"/>
</dbReference>
<dbReference type="PANTHER" id="PTHR32114">
    <property type="entry name" value="ABC TRANSPORTER ABCH.3"/>
    <property type="match status" value="1"/>
</dbReference>
<dbReference type="Pfam" id="PF13558">
    <property type="entry name" value="SbcC_Walker_B"/>
    <property type="match status" value="1"/>
</dbReference>
<name>A0ABW4YCB9_9GAMM</name>
<evidence type="ECO:0000256" key="1">
    <source>
        <dbReference type="SAM" id="Coils"/>
    </source>
</evidence>
<keyword evidence="5" id="KW-1185">Reference proteome</keyword>
<dbReference type="RefSeq" id="WP_386028035.1">
    <property type="nucleotide sequence ID" value="NZ_JBHUHX010000047.1"/>
</dbReference>
<feature type="coiled-coil region" evidence="1">
    <location>
        <begin position="563"/>
        <end position="704"/>
    </location>
</feature>
<reference evidence="5" key="1">
    <citation type="journal article" date="2019" name="Int. J. Syst. Evol. Microbiol.">
        <title>The Global Catalogue of Microorganisms (GCM) 10K type strain sequencing project: providing services to taxonomists for standard genome sequencing and annotation.</title>
        <authorList>
            <consortium name="The Broad Institute Genomics Platform"/>
            <consortium name="The Broad Institute Genome Sequencing Center for Infectious Disease"/>
            <person name="Wu L."/>
            <person name="Ma J."/>
        </authorList>
    </citation>
    <scope>NUCLEOTIDE SEQUENCE [LARGE SCALE GENOMIC DNA]</scope>
    <source>
        <strain evidence="5">KACC 12597</strain>
    </source>
</reference>
<evidence type="ECO:0000313" key="4">
    <source>
        <dbReference type="EMBL" id="MFD2113283.1"/>
    </source>
</evidence>
<gene>
    <name evidence="4" type="ORF">ACFSJC_15645</name>
</gene>
<dbReference type="Proteomes" id="UP001597337">
    <property type="component" value="Unassembled WGS sequence"/>
</dbReference>
<feature type="region of interest" description="Disordered" evidence="2">
    <location>
        <begin position="209"/>
        <end position="233"/>
    </location>
</feature>
<feature type="region of interest" description="Disordered" evidence="2">
    <location>
        <begin position="820"/>
        <end position="839"/>
    </location>
</feature>
<sequence>MRILRIRFKNLNSLTGAWDIDLTHPSYGADGIFAITGPTGAGKTTIFDAICLALYARTPRLNRIGKGANDIMSRRTGDCFAEATFETQSGRYRCHWSQHRARRKPDGELQNPKHELADADSGEILESQLRGVTERIESLTGMDFDRFTRSMLLAQGAFDTFLRAAPDDRAPILEQITGTEIYSRISIRTHERNREEHKRLETLNAELAGMTPLSEDQERESRERLSHLQARDADMSARLDQSRQAILWLDEIARLERASASIAERWKDLGVREEAFAPERQRLDRANRALELAADHAGLNGLRDQLEQDRRALTEDRSALPAREQALTQARQVLSQAESALTERRAEHARMTPILNEARTLDARLAEKDGPIATASKSLAERQAALAALRAQQERDALDSERRDLDSRLERLAETKADARRGALQSIEDVLGQKRDQLDTLLGQRAIADWRNDGEALQARSRWLDELSETARMLLETQRALKTLTDRQMALTRDEGETATEMRTASEKADALEREQHLIETQLILVRRIDSLEAQRRQLADGEPCPLCGATHHPYAEGNLPQREEAASQLERVRIESKQIDERIMRLKVKRAEIAKELDLIAGRHAEFLQRIAERETRIAELQSRLEIAETDLDRLIAEIPRLKETTQTDLARSTEVLAQIEALEREIRFHKAMLETARACIMAIEQSEQLEALQAERDALAEQRQTLLPDADPDTEGRRLDETVRSAQAARDAAHLSQNASARDLDLLRSRITALAQAIAVRTERAQISEDAFVARLLKAGFSDEPDYVAARLNEEERAAIAERAEGLARERTELNAHERETTTRLATERQRALTDRSRADLEETVTRLDTERNALHQEIGGLGQRLGDNAQLKTRQRERLDALAAQRIECARWDRLHQLIGSADGKKYRNFAQGLTFDIMIGHANRQLERMNDRYLLIRNQTQPLELDVIDKDQAGEIRSTKNLSGGESFIVSLALALGLSQMASQTVRVDSLFLDEGFGTLDSEALETALETLAGLRRDGKLIGIISHVPALKERIGTQIRVTPIRGGRSRIQGPGCREAS</sequence>
<protein>
    <submittedName>
        <fullName evidence="4">AAA family ATPase</fullName>
    </submittedName>
</protein>
<dbReference type="SUPFAM" id="SSF52540">
    <property type="entry name" value="P-loop containing nucleoside triphosphate hydrolases"/>
    <property type="match status" value="1"/>
</dbReference>
<dbReference type="InterPro" id="IPR027417">
    <property type="entry name" value="P-loop_NTPase"/>
</dbReference>
<proteinExistence type="predicted"/>
<accession>A0ABW4YCB9</accession>
<comment type="caution">
    <text evidence="4">The sequence shown here is derived from an EMBL/GenBank/DDBJ whole genome shotgun (WGS) entry which is preliminary data.</text>
</comment>
<dbReference type="Gene3D" id="3.40.50.300">
    <property type="entry name" value="P-loop containing nucleotide triphosphate hydrolases"/>
    <property type="match status" value="2"/>
</dbReference>
<dbReference type="InterPro" id="IPR038729">
    <property type="entry name" value="Rad50/SbcC_AAA"/>
</dbReference>
<evidence type="ECO:0000256" key="2">
    <source>
        <dbReference type="SAM" id="MobiDB-lite"/>
    </source>
</evidence>
<dbReference type="InterPro" id="IPR003593">
    <property type="entry name" value="AAA+_ATPase"/>
</dbReference>
<evidence type="ECO:0000313" key="5">
    <source>
        <dbReference type="Proteomes" id="UP001597337"/>
    </source>
</evidence>
<dbReference type="EMBL" id="JBHUHX010000047">
    <property type="protein sequence ID" value="MFD2113283.1"/>
    <property type="molecule type" value="Genomic_DNA"/>
</dbReference>
<feature type="compositionally biased region" description="Basic and acidic residues" evidence="2">
    <location>
        <begin position="219"/>
        <end position="233"/>
    </location>
</feature>
<dbReference type="Pfam" id="PF13476">
    <property type="entry name" value="AAA_23"/>
    <property type="match status" value="1"/>
</dbReference>
<feature type="coiled-coil region" evidence="1">
    <location>
        <begin position="388"/>
        <end position="415"/>
    </location>
</feature>
<feature type="domain" description="AAA+ ATPase" evidence="3">
    <location>
        <begin position="29"/>
        <end position="581"/>
    </location>
</feature>
<evidence type="ECO:0000259" key="3">
    <source>
        <dbReference type="SMART" id="SM00382"/>
    </source>
</evidence>